<feature type="region of interest" description="Disordered" evidence="1">
    <location>
        <begin position="138"/>
        <end position="169"/>
    </location>
</feature>
<evidence type="ECO:0000313" key="3">
    <source>
        <dbReference type="EMBL" id="MBC3811720.1"/>
    </source>
</evidence>
<protein>
    <submittedName>
        <fullName evidence="3">DUF3667 domain-containing protein</fullName>
    </submittedName>
</protein>
<feature type="compositionally biased region" description="Basic and acidic residues" evidence="1">
    <location>
        <begin position="190"/>
        <end position="203"/>
    </location>
</feature>
<feature type="compositionally biased region" description="Polar residues" evidence="1">
    <location>
        <begin position="139"/>
        <end position="153"/>
    </location>
</feature>
<feature type="transmembrane region" description="Helical" evidence="2">
    <location>
        <begin position="305"/>
        <end position="323"/>
    </location>
</feature>
<dbReference type="RefSeq" id="WP_190479160.1">
    <property type="nucleotide sequence ID" value="NZ_JACOFT010000003.1"/>
</dbReference>
<accession>A0ABR6XGI1</accession>
<keyword evidence="2" id="KW-0812">Transmembrane</keyword>
<dbReference type="Proteomes" id="UP000637632">
    <property type="component" value="Unassembled WGS sequence"/>
</dbReference>
<feature type="transmembrane region" description="Helical" evidence="2">
    <location>
        <begin position="329"/>
        <end position="348"/>
    </location>
</feature>
<dbReference type="EMBL" id="JACOFT010000003">
    <property type="protein sequence ID" value="MBC3811720.1"/>
    <property type="molecule type" value="Genomic_DNA"/>
</dbReference>
<evidence type="ECO:0000313" key="4">
    <source>
        <dbReference type="Proteomes" id="UP000637632"/>
    </source>
</evidence>
<feature type="transmembrane region" description="Helical" evidence="2">
    <location>
        <begin position="275"/>
        <end position="293"/>
    </location>
</feature>
<comment type="caution">
    <text evidence="3">The sequence shown here is derived from an EMBL/GenBank/DDBJ whole genome shotgun (WGS) entry which is preliminary data.</text>
</comment>
<feature type="region of interest" description="Disordered" evidence="1">
    <location>
        <begin position="183"/>
        <end position="209"/>
    </location>
</feature>
<keyword evidence="2" id="KW-1133">Transmembrane helix</keyword>
<feature type="transmembrane region" description="Helical" evidence="2">
    <location>
        <begin position="109"/>
        <end position="129"/>
    </location>
</feature>
<evidence type="ECO:0000256" key="1">
    <source>
        <dbReference type="SAM" id="MobiDB-lite"/>
    </source>
</evidence>
<dbReference type="Pfam" id="PF12412">
    <property type="entry name" value="DUF3667"/>
    <property type="match status" value="1"/>
</dbReference>
<evidence type="ECO:0000256" key="2">
    <source>
        <dbReference type="SAM" id="Phobius"/>
    </source>
</evidence>
<name>A0ABR6XGI1_9BURK</name>
<reference evidence="3 4" key="1">
    <citation type="submission" date="2020-08" db="EMBL/GenBank/DDBJ databases">
        <title>Novel species isolated from subtropical streams in China.</title>
        <authorList>
            <person name="Lu H."/>
        </authorList>
    </citation>
    <scope>NUCLEOTIDE SEQUENCE [LARGE SCALE GENOMIC DNA]</scope>
    <source>
        <strain evidence="3 4">CCTCC AB 2015119</strain>
    </source>
</reference>
<dbReference type="InterPro" id="IPR022134">
    <property type="entry name" value="DUF3667"/>
</dbReference>
<organism evidence="3 4">
    <name type="scientific">Undibacterium aquatile</name>
    <dbReference type="NCBI Taxonomy" id="1537398"/>
    <lineage>
        <taxon>Bacteria</taxon>
        <taxon>Pseudomonadati</taxon>
        <taxon>Pseudomonadota</taxon>
        <taxon>Betaproteobacteria</taxon>
        <taxon>Burkholderiales</taxon>
        <taxon>Oxalobacteraceae</taxon>
        <taxon>Undibacterium</taxon>
    </lineage>
</organism>
<keyword evidence="2" id="KW-0472">Membrane</keyword>
<keyword evidence="4" id="KW-1185">Reference proteome</keyword>
<sequence length="386" mass="43104">MSMEMDVATDVVSEALIVNEAEKAAGGSHAAKVHAPTGNCANCGTPLTGAYCHACGQSAHIHRSLLHMAEELLHGLLHFETKAWRTIPALIFKPGQLTRNYIQGQRTRYVSPLALFLFLIFLMFFVFSMTASHQEEKLSSATKSKVGINTTTDGNKEKIPQADDNTVQSDIDKELKQLRKELNEGADTQQKTDKEQSQKKDPTAPDQPAAITMETGNAATDNEVVDASTLIKKVDRQFDNKKMSSALPRLEQKIRTAVKNPELILYKMKSNASKFAFLLMPMSLPFLWLLFMFRRQYVMFDHAVFSLYSLCFMSLLLMCTALLNRFGFSGIAAMLFAFVPPVHMYTQLKQAYQLSVKGALWRTFALLFIATCTLSFYAIVVLSVSV</sequence>
<proteinExistence type="predicted"/>
<gene>
    <name evidence="3" type="ORF">H8K26_09725</name>
</gene>
<feature type="transmembrane region" description="Helical" evidence="2">
    <location>
        <begin position="360"/>
        <end position="384"/>
    </location>
</feature>